<evidence type="ECO:0000256" key="5">
    <source>
        <dbReference type="ARBA" id="ARBA00022840"/>
    </source>
</evidence>
<evidence type="ECO:0000256" key="2">
    <source>
        <dbReference type="ARBA" id="ARBA00005417"/>
    </source>
</evidence>
<dbReference type="EMBL" id="FMZW01000011">
    <property type="protein sequence ID" value="SDD47922.1"/>
    <property type="molecule type" value="Genomic_DNA"/>
</dbReference>
<dbReference type="GO" id="GO:0005886">
    <property type="term" value="C:plasma membrane"/>
    <property type="evidence" value="ECO:0007669"/>
    <property type="project" value="UniProtKB-SubCell"/>
</dbReference>
<sequence length="606" mass="66745">MDLSLILEVDDLTVGASAPGAAPILDHISFRLNTSEIFGIYGESGAGKTVLSRALANWLPESLAYRSGRVTFAGHDILGAGAREVRIGRDIAYIGSKPQSSLDPTIPVGTQIAEKLHSVRPEWNPRECRERVVQLLGEVRIPSPKERYWDYPAKFSGGMMQRAMIVDAICAEPAVLIADNITQPLDVTIAAQIVALLHDLCLRHRMATIYLSSSLPTLGQFGDRTAVLHQGRFVEQQAFAGLLASPQTDYTRKAIASVPRMWATTEGPLARRKAQDEVPLMKVEHVVRTYRARKRGTFNTYSNVQAVRGVTLDIMPRENFGIVGESGCGKSTLTRLLAWLEVPDNGSIVLNGTSLGALSPRELIRTRSEFQLLLQDPYNALPPRTTVGRMIEESLLIRGNVARADLRSRVIAAMAEVGLAAELYDQLPNTLSTGERQRISIARALILDPKLLILDETLSALDQREQSRLIDLFSKLQEKNDLTYVFISHDLAMVRRVCTRIAVMYLGEMVEIADNRELFFDPQHPYTKALLSAAPTLEEKPFNPADFLLEGEPPSPIDIPAGCSFASRCPKAFGRCRLETPKLVEHAPGRFAACHLLDGEPARAAA</sequence>
<proteinExistence type="inferred from homology"/>
<evidence type="ECO:0000256" key="1">
    <source>
        <dbReference type="ARBA" id="ARBA00004417"/>
    </source>
</evidence>
<name>A0A1G6V324_9BRAD</name>
<dbReference type="SMART" id="SM00382">
    <property type="entry name" value="AAA"/>
    <property type="match status" value="2"/>
</dbReference>
<dbReference type="Proteomes" id="UP000199245">
    <property type="component" value="Unassembled WGS sequence"/>
</dbReference>
<comment type="function">
    <text evidence="6">Involved in beta-(1--&gt;2)glucan export. Transmembrane domains (TMD) form a pore in the inner membrane and the ATP-binding domain (NBD) is responsible for energy generation.</text>
</comment>
<evidence type="ECO:0000256" key="6">
    <source>
        <dbReference type="ARBA" id="ARBA00024722"/>
    </source>
</evidence>
<evidence type="ECO:0000256" key="3">
    <source>
        <dbReference type="ARBA" id="ARBA00022448"/>
    </source>
</evidence>
<dbReference type="InterPro" id="IPR003439">
    <property type="entry name" value="ABC_transporter-like_ATP-bd"/>
</dbReference>
<keyword evidence="4" id="KW-0547">Nucleotide-binding</keyword>
<dbReference type="InterPro" id="IPR003593">
    <property type="entry name" value="AAA+_ATPase"/>
</dbReference>
<dbReference type="InterPro" id="IPR017871">
    <property type="entry name" value="ABC_transporter-like_CS"/>
</dbReference>
<evidence type="ECO:0000313" key="9">
    <source>
        <dbReference type="Proteomes" id="UP000199245"/>
    </source>
</evidence>
<dbReference type="RefSeq" id="WP_176936901.1">
    <property type="nucleotide sequence ID" value="NZ_FMZW01000011.1"/>
</dbReference>
<dbReference type="NCBIfam" id="NF008453">
    <property type="entry name" value="PRK11308.1"/>
    <property type="match status" value="2"/>
</dbReference>
<comment type="subcellular location">
    <subcellularLocation>
        <location evidence="1">Cell inner membrane</location>
        <topology evidence="1">Peripheral membrane protein</topology>
    </subcellularLocation>
</comment>
<gene>
    <name evidence="8" type="ORF">SAMN05216337_1011170</name>
</gene>
<feature type="domain" description="ABC transporter" evidence="7">
    <location>
        <begin position="281"/>
        <end position="531"/>
    </location>
</feature>
<dbReference type="InterPro" id="IPR013563">
    <property type="entry name" value="Oligopep_ABC_C"/>
</dbReference>
<dbReference type="PROSITE" id="PS50893">
    <property type="entry name" value="ABC_TRANSPORTER_2"/>
    <property type="match status" value="2"/>
</dbReference>
<dbReference type="AlphaFoldDB" id="A0A1G6V324"/>
<dbReference type="InterPro" id="IPR027417">
    <property type="entry name" value="P-loop_NTPase"/>
</dbReference>
<dbReference type="PANTHER" id="PTHR43776:SF8">
    <property type="entry name" value="ABC TRANSPORTER, ATP-BINDING PROTEIN"/>
    <property type="match status" value="1"/>
</dbReference>
<keyword evidence="5 8" id="KW-0067">ATP-binding</keyword>
<dbReference type="GO" id="GO:0015833">
    <property type="term" value="P:peptide transport"/>
    <property type="evidence" value="ECO:0007669"/>
    <property type="project" value="InterPro"/>
</dbReference>
<dbReference type="PANTHER" id="PTHR43776">
    <property type="entry name" value="TRANSPORT ATP-BINDING PROTEIN"/>
    <property type="match status" value="1"/>
</dbReference>
<dbReference type="InterPro" id="IPR050319">
    <property type="entry name" value="ABC_transp_ATP-bind"/>
</dbReference>
<comment type="similarity">
    <text evidence="2">Belongs to the ABC transporter superfamily.</text>
</comment>
<dbReference type="GO" id="GO:0016887">
    <property type="term" value="F:ATP hydrolysis activity"/>
    <property type="evidence" value="ECO:0007669"/>
    <property type="project" value="InterPro"/>
</dbReference>
<dbReference type="GO" id="GO:0005524">
    <property type="term" value="F:ATP binding"/>
    <property type="evidence" value="ECO:0007669"/>
    <property type="project" value="UniProtKB-KW"/>
</dbReference>
<evidence type="ECO:0000256" key="4">
    <source>
        <dbReference type="ARBA" id="ARBA00022741"/>
    </source>
</evidence>
<dbReference type="PROSITE" id="PS00211">
    <property type="entry name" value="ABC_TRANSPORTER_1"/>
    <property type="match status" value="1"/>
</dbReference>
<dbReference type="GO" id="GO:0055085">
    <property type="term" value="P:transmembrane transport"/>
    <property type="evidence" value="ECO:0007669"/>
    <property type="project" value="UniProtKB-ARBA"/>
</dbReference>
<keyword evidence="3" id="KW-0813">Transport</keyword>
<accession>A0A1G6V324</accession>
<dbReference type="Pfam" id="PF00005">
    <property type="entry name" value="ABC_tran"/>
    <property type="match status" value="2"/>
</dbReference>
<dbReference type="CDD" id="cd03257">
    <property type="entry name" value="ABC_NikE_OppD_transporters"/>
    <property type="match status" value="2"/>
</dbReference>
<evidence type="ECO:0000313" key="8">
    <source>
        <dbReference type="EMBL" id="SDD47922.1"/>
    </source>
</evidence>
<dbReference type="NCBIfam" id="TIGR01727">
    <property type="entry name" value="oligo_HPY"/>
    <property type="match status" value="1"/>
</dbReference>
<protein>
    <submittedName>
        <fullName evidence="8">Peptide/nickel transport system ATP-binding protein</fullName>
    </submittedName>
</protein>
<evidence type="ECO:0000259" key="7">
    <source>
        <dbReference type="PROSITE" id="PS50893"/>
    </source>
</evidence>
<feature type="domain" description="ABC transporter" evidence="7">
    <location>
        <begin position="7"/>
        <end position="255"/>
    </location>
</feature>
<dbReference type="Gene3D" id="3.40.50.300">
    <property type="entry name" value="P-loop containing nucleotide triphosphate hydrolases"/>
    <property type="match status" value="2"/>
</dbReference>
<reference evidence="8 9" key="1">
    <citation type="submission" date="2016-10" db="EMBL/GenBank/DDBJ databases">
        <authorList>
            <person name="de Groot N.N."/>
        </authorList>
    </citation>
    <scope>NUCLEOTIDE SEQUENCE [LARGE SCALE GENOMIC DNA]</scope>
    <source>
        <strain evidence="8 9">R5</strain>
    </source>
</reference>
<dbReference type="Pfam" id="PF08352">
    <property type="entry name" value="oligo_HPY"/>
    <property type="match status" value="1"/>
</dbReference>
<organism evidence="8 9">
    <name type="scientific">Bradyrhizobium brasilense</name>
    <dbReference type="NCBI Taxonomy" id="1419277"/>
    <lineage>
        <taxon>Bacteria</taxon>
        <taxon>Pseudomonadati</taxon>
        <taxon>Pseudomonadota</taxon>
        <taxon>Alphaproteobacteria</taxon>
        <taxon>Hyphomicrobiales</taxon>
        <taxon>Nitrobacteraceae</taxon>
        <taxon>Bradyrhizobium</taxon>
    </lineage>
</organism>
<dbReference type="SUPFAM" id="SSF52540">
    <property type="entry name" value="P-loop containing nucleoside triphosphate hydrolases"/>
    <property type="match status" value="2"/>
</dbReference>